<reference evidence="1 2" key="1">
    <citation type="submission" date="2022-01" db="EMBL/GenBank/DDBJ databases">
        <title>A chromosomal length assembly of Cordylochernes scorpioides.</title>
        <authorList>
            <person name="Zeh D."/>
            <person name="Zeh J."/>
        </authorList>
    </citation>
    <scope>NUCLEOTIDE SEQUENCE [LARGE SCALE GENOMIC DNA]</scope>
    <source>
        <strain evidence="1">IN4F17</strain>
        <tissue evidence="1">Whole Body</tissue>
    </source>
</reference>
<evidence type="ECO:0008006" key="3">
    <source>
        <dbReference type="Google" id="ProtNLM"/>
    </source>
</evidence>
<name>A0ABY6KAN7_9ARAC</name>
<dbReference type="PANTHER" id="PTHR46060">
    <property type="entry name" value="MARINER MOS1 TRANSPOSASE-LIKE PROTEIN"/>
    <property type="match status" value="1"/>
</dbReference>
<sequence>MDDNARPHRALMVDKYLESEGIQKMDWPARSQDLNLIEHVWHALGSRIESHEKLSKTQVYFWYKRFKDGRKSIADDLRSGRSLTSTTDRNIGHVRDLIVAHRKVTIDNISEILGISYGCSQKCNLNLTDQQRGTRLSIF</sequence>
<dbReference type="InterPro" id="IPR036397">
    <property type="entry name" value="RNaseH_sf"/>
</dbReference>
<evidence type="ECO:0000313" key="1">
    <source>
        <dbReference type="EMBL" id="UYV64918.1"/>
    </source>
</evidence>
<dbReference type="PANTHER" id="PTHR46060:SF1">
    <property type="entry name" value="MARINER MOS1 TRANSPOSASE-LIKE PROTEIN"/>
    <property type="match status" value="1"/>
</dbReference>
<evidence type="ECO:0000313" key="2">
    <source>
        <dbReference type="Proteomes" id="UP001235939"/>
    </source>
</evidence>
<protein>
    <recommendedName>
        <fullName evidence="3">Transposase</fullName>
    </recommendedName>
</protein>
<keyword evidence="2" id="KW-1185">Reference proteome</keyword>
<organism evidence="1 2">
    <name type="scientific">Cordylochernes scorpioides</name>
    <dbReference type="NCBI Taxonomy" id="51811"/>
    <lineage>
        <taxon>Eukaryota</taxon>
        <taxon>Metazoa</taxon>
        <taxon>Ecdysozoa</taxon>
        <taxon>Arthropoda</taxon>
        <taxon>Chelicerata</taxon>
        <taxon>Arachnida</taxon>
        <taxon>Pseudoscorpiones</taxon>
        <taxon>Cheliferoidea</taxon>
        <taxon>Chernetidae</taxon>
        <taxon>Cordylochernes</taxon>
    </lineage>
</organism>
<gene>
    <name evidence="1" type="ORF">LAZ67_3002431</name>
</gene>
<accession>A0ABY6KAN7</accession>
<dbReference type="Proteomes" id="UP001235939">
    <property type="component" value="Chromosome 03"/>
</dbReference>
<dbReference type="EMBL" id="CP092865">
    <property type="protein sequence ID" value="UYV64918.1"/>
    <property type="molecule type" value="Genomic_DNA"/>
</dbReference>
<dbReference type="InterPro" id="IPR052709">
    <property type="entry name" value="Transposase-MT_Hybrid"/>
</dbReference>
<dbReference type="Gene3D" id="3.30.420.10">
    <property type="entry name" value="Ribonuclease H-like superfamily/Ribonuclease H"/>
    <property type="match status" value="1"/>
</dbReference>
<proteinExistence type="predicted"/>